<evidence type="ECO:0000256" key="9">
    <source>
        <dbReference type="RuleBase" id="RU363066"/>
    </source>
</evidence>
<keyword evidence="4 9" id="KW-0808">Transferase</keyword>
<dbReference type="PANTHER" id="PTHR43442">
    <property type="entry name" value="GLUCONOKINASE-RELATED"/>
    <property type="match status" value="1"/>
</dbReference>
<evidence type="ECO:0000256" key="2">
    <source>
        <dbReference type="ARBA" id="ARBA00008420"/>
    </source>
</evidence>
<dbReference type="Pfam" id="PF13671">
    <property type="entry name" value="AAA_33"/>
    <property type="match status" value="1"/>
</dbReference>
<dbReference type="EMBL" id="JACMSC010000012">
    <property type="protein sequence ID" value="KAG6496741.1"/>
    <property type="molecule type" value="Genomic_DNA"/>
</dbReference>
<comment type="caution">
    <text evidence="10">The sequence shown here is derived from an EMBL/GenBank/DDBJ whole genome shotgun (WGS) entry which is preliminary data.</text>
</comment>
<dbReference type="PANTHER" id="PTHR43442:SF3">
    <property type="entry name" value="GLUCONOKINASE-RELATED"/>
    <property type="match status" value="1"/>
</dbReference>
<organism evidence="10 11">
    <name type="scientific">Zingiber officinale</name>
    <name type="common">Ginger</name>
    <name type="synonym">Amomum zingiber</name>
    <dbReference type="NCBI Taxonomy" id="94328"/>
    <lineage>
        <taxon>Eukaryota</taxon>
        <taxon>Viridiplantae</taxon>
        <taxon>Streptophyta</taxon>
        <taxon>Embryophyta</taxon>
        <taxon>Tracheophyta</taxon>
        <taxon>Spermatophyta</taxon>
        <taxon>Magnoliopsida</taxon>
        <taxon>Liliopsida</taxon>
        <taxon>Zingiberales</taxon>
        <taxon>Zingiberaceae</taxon>
        <taxon>Zingiber</taxon>
    </lineage>
</organism>
<evidence type="ECO:0000256" key="6">
    <source>
        <dbReference type="ARBA" id="ARBA00022777"/>
    </source>
</evidence>
<comment type="catalytic activity">
    <reaction evidence="8 9">
        <text>D-gluconate + ATP = 6-phospho-D-gluconate + ADP + H(+)</text>
        <dbReference type="Rhea" id="RHEA:19433"/>
        <dbReference type="ChEBI" id="CHEBI:15378"/>
        <dbReference type="ChEBI" id="CHEBI:18391"/>
        <dbReference type="ChEBI" id="CHEBI:30616"/>
        <dbReference type="ChEBI" id="CHEBI:58759"/>
        <dbReference type="ChEBI" id="CHEBI:456216"/>
        <dbReference type="EC" id="2.7.1.12"/>
    </reaction>
</comment>
<keyword evidence="11" id="KW-1185">Reference proteome</keyword>
<dbReference type="AlphaFoldDB" id="A0A8J5FZE8"/>
<evidence type="ECO:0000313" key="11">
    <source>
        <dbReference type="Proteomes" id="UP000734854"/>
    </source>
</evidence>
<evidence type="ECO:0000256" key="7">
    <source>
        <dbReference type="ARBA" id="ARBA00022840"/>
    </source>
</evidence>
<keyword evidence="7 9" id="KW-0067">ATP-binding</keyword>
<comment type="pathway">
    <text evidence="1 9">Carbohydrate acid metabolism; D-gluconate degradation.</text>
</comment>
<dbReference type="InterPro" id="IPR027417">
    <property type="entry name" value="P-loop_NTPase"/>
</dbReference>
<comment type="similarity">
    <text evidence="2 9">Belongs to the gluconokinase GntK/GntV family.</text>
</comment>
<dbReference type="InterPro" id="IPR006001">
    <property type="entry name" value="Therm_gnt_kin"/>
</dbReference>
<keyword evidence="6 9" id="KW-0418">Kinase</keyword>
<gene>
    <name evidence="10" type="ORF">ZIOFF_044613</name>
</gene>
<dbReference type="Gene3D" id="3.40.50.300">
    <property type="entry name" value="P-loop containing nucleotide triphosphate hydrolases"/>
    <property type="match status" value="1"/>
</dbReference>
<protein>
    <recommendedName>
        <fullName evidence="3 9">Gluconokinase</fullName>
        <ecNumber evidence="3 9">2.7.1.12</ecNumber>
    </recommendedName>
</protein>
<proteinExistence type="inferred from homology"/>
<dbReference type="NCBIfam" id="TIGR01313">
    <property type="entry name" value="therm_gnt_kin"/>
    <property type="match status" value="1"/>
</dbReference>
<name>A0A8J5FZE8_ZINOF</name>
<dbReference type="Proteomes" id="UP000734854">
    <property type="component" value="Unassembled WGS sequence"/>
</dbReference>
<evidence type="ECO:0000313" key="10">
    <source>
        <dbReference type="EMBL" id="KAG6496741.1"/>
    </source>
</evidence>
<dbReference type="CDD" id="cd02021">
    <property type="entry name" value="GntK"/>
    <property type="match status" value="1"/>
</dbReference>
<dbReference type="EC" id="2.7.1.12" evidence="3 9"/>
<dbReference type="UniPathway" id="UPA00792"/>
<dbReference type="GO" id="GO:0005737">
    <property type="term" value="C:cytoplasm"/>
    <property type="evidence" value="ECO:0007669"/>
    <property type="project" value="TreeGrafter"/>
</dbReference>
<keyword evidence="5 9" id="KW-0547">Nucleotide-binding</keyword>
<dbReference type="GO" id="GO:0046316">
    <property type="term" value="F:gluconokinase activity"/>
    <property type="evidence" value="ECO:0007669"/>
    <property type="project" value="UniProtKB-EC"/>
</dbReference>
<evidence type="ECO:0000256" key="4">
    <source>
        <dbReference type="ARBA" id="ARBA00022679"/>
    </source>
</evidence>
<dbReference type="GO" id="GO:0005524">
    <property type="term" value="F:ATP binding"/>
    <property type="evidence" value="ECO:0007669"/>
    <property type="project" value="UniProtKB-KW"/>
</dbReference>
<accession>A0A8J5FZE8</accession>
<reference evidence="10 11" key="1">
    <citation type="submission" date="2020-08" db="EMBL/GenBank/DDBJ databases">
        <title>Plant Genome Project.</title>
        <authorList>
            <person name="Zhang R.-G."/>
        </authorList>
    </citation>
    <scope>NUCLEOTIDE SEQUENCE [LARGE SCALE GENOMIC DNA]</scope>
    <source>
        <tissue evidence="10">Rhizome</tissue>
    </source>
</reference>
<dbReference type="SUPFAM" id="SSF52540">
    <property type="entry name" value="P-loop containing nucleoside triphosphate hydrolases"/>
    <property type="match status" value="1"/>
</dbReference>
<sequence length="250" mass="27728">MTSTLTAPSLEPPSFVVRPATKLGFHFPCASLSRRDEAPLPIEKVASPIDFIRYVLSCYDEAPFYILSGLAFVIMGVSGTGKSTVAEMLAKTLNCSFLEADDFHSKANKDEDRFPWLECLRDAIRIIMISGKSIVLTCSALQKKYREILRSSDPDYKAGQYSNCRVRFICLEAPVEVIADRIRSRSKEGKHFMPVSLLQSQLDLLQIDEVEGITKVDATTSLETIMDTLLQALSKHTGSPLQVATSTSLR</sequence>
<evidence type="ECO:0000256" key="3">
    <source>
        <dbReference type="ARBA" id="ARBA00012054"/>
    </source>
</evidence>
<evidence type="ECO:0000256" key="8">
    <source>
        <dbReference type="ARBA" id="ARBA00048090"/>
    </source>
</evidence>
<evidence type="ECO:0000256" key="1">
    <source>
        <dbReference type="ARBA" id="ARBA00004875"/>
    </source>
</evidence>
<evidence type="ECO:0000256" key="5">
    <source>
        <dbReference type="ARBA" id="ARBA00022741"/>
    </source>
</evidence>
<dbReference type="GO" id="GO:0005975">
    <property type="term" value="P:carbohydrate metabolic process"/>
    <property type="evidence" value="ECO:0007669"/>
    <property type="project" value="InterPro"/>
</dbReference>